<dbReference type="GO" id="GO:0005789">
    <property type="term" value="C:endoplasmic reticulum membrane"/>
    <property type="evidence" value="ECO:0007669"/>
    <property type="project" value="TreeGrafter"/>
</dbReference>
<gene>
    <name evidence="11" type="primary">107371658</name>
</gene>
<dbReference type="OrthoDB" id="434092at2759"/>
<dbReference type="GO" id="GO:0042761">
    <property type="term" value="P:very long-chain fatty acid biosynthetic process"/>
    <property type="evidence" value="ECO:0007669"/>
    <property type="project" value="TreeGrafter"/>
</dbReference>
<keyword evidence="4 10" id="KW-0812">Transmembrane</keyword>
<dbReference type="GO" id="GO:0030148">
    <property type="term" value="P:sphingolipid biosynthetic process"/>
    <property type="evidence" value="ECO:0007669"/>
    <property type="project" value="TreeGrafter"/>
</dbReference>
<evidence type="ECO:0000256" key="6">
    <source>
        <dbReference type="ARBA" id="ARBA00022989"/>
    </source>
</evidence>
<evidence type="ECO:0000256" key="3">
    <source>
        <dbReference type="ARBA" id="ARBA00022679"/>
    </source>
</evidence>
<evidence type="ECO:0000256" key="10">
    <source>
        <dbReference type="RuleBase" id="RU361115"/>
    </source>
</evidence>
<dbReference type="GO" id="GO:0034626">
    <property type="term" value="P:fatty acid elongation, polyunsaturated fatty acid"/>
    <property type="evidence" value="ECO:0007669"/>
    <property type="project" value="TreeGrafter"/>
</dbReference>
<organism evidence="11 12">
    <name type="scientific">Tetranychus urticae</name>
    <name type="common">Two-spotted spider mite</name>
    <dbReference type="NCBI Taxonomy" id="32264"/>
    <lineage>
        <taxon>Eukaryota</taxon>
        <taxon>Metazoa</taxon>
        <taxon>Ecdysozoa</taxon>
        <taxon>Arthropoda</taxon>
        <taxon>Chelicerata</taxon>
        <taxon>Arachnida</taxon>
        <taxon>Acari</taxon>
        <taxon>Acariformes</taxon>
        <taxon>Trombidiformes</taxon>
        <taxon>Prostigmata</taxon>
        <taxon>Eleutherengona</taxon>
        <taxon>Raphignathae</taxon>
        <taxon>Tetranychoidea</taxon>
        <taxon>Tetranychidae</taxon>
        <taxon>Tetranychus</taxon>
    </lineage>
</organism>
<name>T1JWI8_TETUR</name>
<keyword evidence="12" id="KW-1185">Reference proteome</keyword>
<keyword evidence="3 10" id="KW-0808">Transferase</keyword>
<keyword evidence="2 10" id="KW-0444">Lipid biosynthesis</keyword>
<accession>T1JWI8</accession>
<keyword evidence="8 10" id="KW-0472">Membrane</keyword>
<comment type="subcellular location">
    <subcellularLocation>
        <location evidence="1">Membrane</location>
        <topology evidence="1">Multi-pass membrane protein</topology>
    </subcellularLocation>
</comment>
<feature type="transmembrane region" description="Helical" evidence="10">
    <location>
        <begin position="262"/>
        <end position="280"/>
    </location>
</feature>
<dbReference type="Proteomes" id="UP000015104">
    <property type="component" value="Unassembled WGS sequence"/>
</dbReference>
<dbReference type="GO" id="GO:0034625">
    <property type="term" value="P:fatty acid elongation, monounsaturated fatty acid"/>
    <property type="evidence" value="ECO:0007669"/>
    <property type="project" value="TreeGrafter"/>
</dbReference>
<evidence type="ECO:0000256" key="8">
    <source>
        <dbReference type="ARBA" id="ARBA00023136"/>
    </source>
</evidence>
<dbReference type="eggNOG" id="KOG3071">
    <property type="taxonomic scope" value="Eukaryota"/>
</dbReference>
<dbReference type="Pfam" id="PF01151">
    <property type="entry name" value="ELO"/>
    <property type="match status" value="1"/>
</dbReference>
<feature type="transmembrane region" description="Helical" evidence="10">
    <location>
        <begin position="80"/>
        <end position="107"/>
    </location>
</feature>
<dbReference type="OMA" id="FLNTAWI"/>
<evidence type="ECO:0000256" key="4">
    <source>
        <dbReference type="ARBA" id="ARBA00022692"/>
    </source>
</evidence>
<evidence type="ECO:0000256" key="5">
    <source>
        <dbReference type="ARBA" id="ARBA00022832"/>
    </source>
</evidence>
<comment type="catalytic activity">
    <reaction evidence="10">
        <text>a very-long-chain acyl-CoA + malonyl-CoA + H(+) = a very-long-chain 3-oxoacyl-CoA + CO2 + CoA</text>
        <dbReference type="Rhea" id="RHEA:32727"/>
        <dbReference type="ChEBI" id="CHEBI:15378"/>
        <dbReference type="ChEBI" id="CHEBI:16526"/>
        <dbReference type="ChEBI" id="CHEBI:57287"/>
        <dbReference type="ChEBI" id="CHEBI:57384"/>
        <dbReference type="ChEBI" id="CHEBI:90725"/>
        <dbReference type="ChEBI" id="CHEBI:90736"/>
        <dbReference type="EC" id="2.3.1.199"/>
    </reaction>
</comment>
<dbReference type="PANTHER" id="PTHR11157">
    <property type="entry name" value="FATTY ACID ACYL TRANSFERASE-RELATED"/>
    <property type="match status" value="1"/>
</dbReference>
<dbReference type="EC" id="2.3.1.199" evidence="10"/>
<evidence type="ECO:0000256" key="1">
    <source>
        <dbReference type="ARBA" id="ARBA00004141"/>
    </source>
</evidence>
<evidence type="ECO:0000256" key="2">
    <source>
        <dbReference type="ARBA" id="ARBA00022516"/>
    </source>
</evidence>
<dbReference type="KEGG" id="tut:107371658"/>
<dbReference type="GO" id="GO:0009922">
    <property type="term" value="F:fatty acid elongase activity"/>
    <property type="evidence" value="ECO:0007669"/>
    <property type="project" value="UniProtKB-EC"/>
</dbReference>
<keyword evidence="6 10" id="KW-1133">Transmembrane helix</keyword>
<evidence type="ECO:0000313" key="11">
    <source>
        <dbReference type="EnsemblMetazoa" id="tetur02g08430.1"/>
    </source>
</evidence>
<dbReference type="PANTHER" id="PTHR11157:SF69">
    <property type="entry name" value="ELONGATION OF VERY LONG CHAIN FATTY ACIDS PROTEIN 7"/>
    <property type="match status" value="1"/>
</dbReference>
<evidence type="ECO:0000256" key="7">
    <source>
        <dbReference type="ARBA" id="ARBA00023098"/>
    </source>
</evidence>
<dbReference type="HOGENOM" id="CLU_048483_0_0_1"/>
<feature type="transmembrane region" description="Helical" evidence="10">
    <location>
        <begin position="185"/>
        <end position="209"/>
    </location>
</feature>
<feature type="transmembrane region" description="Helical" evidence="10">
    <location>
        <begin position="39"/>
        <end position="59"/>
    </location>
</feature>
<dbReference type="AlphaFoldDB" id="T1JWI8"/>
<proteinExistence type="inferred from homology"/>
<dbReference type="InterPro" id="IPR002076">
    <property type="entry name" value="ELO_fam"/>
</dbReference>
<feature type="transmembrane region" description="Helical" evidence="10">
    <location>
        <begin position="162"/>
        <end position="179"/>
    </location>
</feature>
<reference evidence="11" key="2">
    <citation type="submission" date="2015-06" db="UniProtKB">
        <authorList>
            <consortium name="EnsemblMetazoa"/>
        </authorList>
    </citation>
    <scope>IDENTIFICATION</scope>
</reference>
<keyword evidence="5 10" id="KW-0276">Fatty acid metabolism</keyword>
<dbReference type="EMBL" id="CAEY01000813">
    <property type="status" value="NOT_ANNOTATED_CDS"/>
    <property type="molecule type" value="Genomic_DNA"/>
</dbReference>
<keyword evidence="7 10" id="KW-0443">Lipid metabolism</keyword>
<feature type="transmembrane region" description="Helical" evidence="10">
    <location>
        <begin position="230"/>
        <end position="250"/>
    </location>
</feature>
<evidence type="ECO:0000313" key="12">
    <source>
        <dbReference type="Proteomes" id="UP000015104"/>
    </source>
</evidence>
<keyword evidence="9 10" id="KW-0275">Fatty acid biosynthesis</keyword>
<feature type="transmembrane region" description="Helical" evidence="10">
    <location>
        <begin position="127"/>
        <end position="150"/>
    </location>
</feature>
<reference evidence="12" key="1">
    <citation type="submission" date="2011-08" db="EMBL/GenBank/DDBJ databases">
        <authorList>
            <person name="Rombauts S."/>
        </authorList>
    </citation>
    <scope>NUCLEOTIDE SEQUENCE</scope>
    <source>
        <strain evidence="12">London</strain>
    </source>
</reference>
<comment type="similarity">
    <text evidence="10">Belongs to the ELO family.</text>
</comment>
<evidence type="ECO:0000256" key="9">
    <source>
        <dbReference type="ARBA" id="ARBA00023160"/>
    </source>
</evidence>
<sequence>MSFSRIGPSTSPFVQYLGKSFNYYSHEFWNHQGDPRVSIYPFFTSGPWLTLTLVALYLVTVKYVGPLWMRDRKPYDLRRLLIVYNLLMVTLSSYLFYQGCILLSFGLDTWGCQPINSSDYSPETRHFLNTAWIFFASKLIEFMDTLFFVLRKKNSHISNLHVIHHSTVPLSVWIGFKFAPGGNNAFFPLLNSGVHMIMYTYYGLTAIVSGSNGSSNWPRVNQFLRSTKKYLTTLQMGQFILAIVHGLSTLAQPDCSFPKSSLAINLGNAIIFLILFYSFYRKAYIKKSN</sequence>
<protein>
    <recommendedName>
        <fullName evidence="10">Elongation of very long chain fatty acids protein</fullName>
        <ecNumber evidence="10">2.3.1.199</ecNumber>
    </recommendedName>
    <alternativeName>
        <fullName evidence="10">Very-long-chain 3-oxoacyl-CoA synthase</fullName>
    </alternativeName>
</protein>
<dbReference type="EnsemblMetazoa" id="tetur02g08430.1">
    <property type="protein sequence ID" value="tetur02g08430.1"/>
    <property type="gene ID" value="tetur02g08430"/>
</dbReference>
<dbReference type="GO" id="GO:0019367">
    <property type="term" value="P:fatty acid elongation, saturated fatty acid"/>
    <property type="evidence" value="ECO:0007669"/>
    <property type="project" value="TreeGrafter"/>
</dbReference>